<gene>
    <name evidence="1" type="ORF">EVAR_3596_1</name>
</gene>
<dbReference type="EMBL" id="BGZK01000021">
    <property type="protein sequence ID" value="GBP06254.1"/>
    <property type="molecule type" value="Genomic_DNA"/>
</dbReference>
<comment type="caution">
    <text evidence="1">The sequence shown here is derived from an EMBL/GenBank/DDBJ whole genome shotgun (WGS) entry which is preliminary data.</text>
</comment>
<keyword evidence="2" id="KW-1185">Reference proteome</keyword>
<dbReference type="Proteomes" id="UP000299102">
    <property type="component" value="Unassembled WGS sequence"/>
</dbReference>
<proteinExistence type="predicted"/>
<sequence length="83" mass="9164">MTIIIKCKTIIGRCDAVRRLLEKKKKLVRSEVKAPIGPLLQTMFNKSVSIGRPAPEARRGVNGRNRECAGVGETLTVTECLSR</sequence>
<evidence type="ECO:0000313" key="1">
    <source>
        <dbReference type="EMBL" id="GBP06254.1"/>
    </source>
</evidence>
<name>A0A4C1SWE5_EUMVA</name>
<evidence type="ECO:0000313" key="2">
    <source>
        <dbReference type="Proteomes" id="UP000299102"/>
    </source>
</evidence>
<protein>
    <submittedName>
        <fullName evidence="1">Uncharacterized protein</fullName>
    </submittedName>
</protein>
<dbReference type="AlphaFoldDB" id="A0A4C1SWE5"/>
<organism evidence="1 2">
    <name type="scientific">Eumeta variegata</name>
    <name type="common">Bagworm moth</name>
    <name type="synonym">Eumeta japonica</name>
    <dbReference type="NCBI Taxonomy" id="151549"/>
    <lineage>
        <taxon>Eukaryota</taxon>
        <taxon>Metazoa</taxon>
        <taxon>Ecdysozoa</taxon>
        <taxon>Arthropoda</taxon>
        <taxon>Hexapoda</taxon>
        <taxon>Insecta</taxon>
        <taxon>Pterygota</taxon>
        <taxon>Neoptera</taxon>
        <taxon>Endopterygota</taxon>
        <taxon>Lepidoptera</taxon>
        <taxon>Glossata</taxon>
        <taxon>Ditrysia</taxon>
        <taxon>Tineoidea</taxon>
        <taxon>Psychidae</taxon>
        <taxon>Oiketicinae</taxon>
        <taxon>Eumeta</taxon>
    </lineage>
</organism>
<reference evidence="1 2" key="1">
    <citation type="journal article" date="2019" name="Commun. Biol.">
        <title>The bagworm genome reveals a unique fibroin gene that provides high tensile strength.</title>
        <authorList>
            <person name="Kono N."/>
            <person name="Nakamura H."/>
            <person name="Ohtoshi R."/>
            <person name="Tomita M."/>
            <person name="Numata K."/>
            <person name="Arakawa K."/>
        </authorList>
    </citation>
    <scope>NUCLEOTIDE SEQUENCE [LARGE SCALE GENOMIC DNA]</scope>
</reference>
<accession>A0A4C1SWE5</accession>